<reference evidence="1 2" key="1">
    <citation type="submission" date="2018-08" db="EMBL/GenBank/DDBJ databases">
        <title>Recombination of ecologically and evolutionarily significant loci maintains genetic cohesion in the Pseudomonas syringae species complex.</title>
        <authorList>
            <person name="Dillon M."/>
            <person name="Thakur S."/>
            <person name="Almeida R.N.D."/>
            <person name="Weir B.S."/>
            <person name="Guttman D.S."/>
        </authorList>
    </citation>
    <scope>NUCLEOTIDE SEQUENCE [LARGE SCALE GENOMIC DNA]</scope>
    <source>
        <strain evidence="1 2">ICMP 7846</strain>
    </source>
</reference>
<evidence type="ECO:0000313" key="2">
    <source>
        <dbReference type="Proteomes" id="UP000270834"/>
    </source>
</evidence>
<dbReference type="AlphaFoldDB" id="A0A3M5DZA8"/>
<dbReference type="Proteomes" id="UP000270834">
    <property type="component" value="Unassembled WGS sequence"/>
</dbReference>
<organism evidence="1 2">
    <name type="scientific">Pseudomonas aeruginosa</name>
    <dbReference type="NCBI Taxonomy" id="287"/>
    <lineage>
        <taxon>Bacteria</taxon>
        <taxon>Pseudomonadati</taxon>
        <taxon>Pseudomonadota</taxon>
        <taxon>Gammaproteobacteria</taxon>
        <taxon>Pseudomonadales</taxon>
        <taxon>Pseudomonadaceae</taxon>
        <taxon>Pseudomonas</taxon>
    </lineage>
</organism>
<name>A0A3M5DZA8_PSEAI</name>
<accession>A0A3M5DZA8</accession>
<protein>
    <recommendedName>
        <fullName evidence="3">Response receiver domain-containing protein</fullName>
    </recommendedName>
</protein>
<evidence type="ECO:0000313" key="1">
    <source>
        <dbReference type="EMBL" id="RMS55352.1"/>
    </source>
</evidence>
<sequence>MSSLNELFKSSDIKYVEVIDDAFDLQPNVPMSIAQATAFVDSISHEDYDRLCEIFETDNFGVLIESLASIEGTLKLFERIDELSDNTLRSRVFAAFYEDVEPQKALLQPLIDLLEETKVNWKPFGSDYEVSDETPDIVFIDLKISHSTVLDVSKAVSIVRRIQERHPQSMPIIFLMSSLTVALKEKRDEFQQSCGLYASQFEKLNKDMFKRTRELQRMIADYVSAYPAIKSIRGYHEAWTTAIQNAASRFQIQLRNLDVADYIALKDVSLAHEKSSVGGYLTEVLMEYYLYELQGSPEVHVLAAEIDKWAKGNIRSRFNINKAAEAVYLSNIIFNPELLSSEEAAGLGCKNGKFNLGDVFLYEDPATQEYVKAAVVMSPACDLARYDYRDKKALHILLCEGELSKFDGAVPIRNIKSDSPVGPLILDCAGKNGNSKYLINWNAKRPLSWCGEGVANIVAQKTPWRFAARMRMLYAIQLQRAMTNDLSRVGVQVAPSIYQPHGVTVYCRQEDSWIQLCDDWANDNTAAAITDDSPAKKIMFMLRGGVWAQLLNKLDVWVAGNEGAYGVDDLKKFLSDEVVYSGLQHVIMARVVPADTSVTFRYPLKNLPLKGEASKARREVLAFVRDQDKFDPEKPVAAGEQAAVVVLFKRLAVE</sequence>
<dbReference type="RefSeq" id="WP_119561268.1">
    <property type="nucleotide sequence ID" value="NZ_CP101911.1"/>
</dbReference>
<comment type="caution">
    <text evidence="1">The sequence shown here is derived from an EMBL/GenBank/DDBJ whole genome shotgun (WGS) entry which is preliminary data.</text>
</comment>
<dbReference type="EMBL" id="RBSQ01000585">
    <property type="protein sequence ID" value="RMS55352.1"/>
    <property type="molecule type" value="Genomic_DNA"/>
</dbReference>
<proteinExistence type="predicted"/>
<evidence type="ECO:0008006" key="3">
    <source>
        <dbReference type="Google" id="ProtNLM"/>
    </source>
</evidence>
<gene>
    <name evidence="1" type="ORF">ALP65_200034</name>
</gene>